<evidence type="ECO:0000256" key="3">
    <source>
        <dbReference type="ARBA" id="ARBA00022741"/>
    </source>
</evidence>
<dbReference type="SMART" id="SM01002">
    <property type="entry name" value="AlaDh_PNT_C"/>
    <property type="match status" value="1"/>
</dbReference>
<dbReference type="Gene3D" id="3.40.50.720">
    <property type="entry name" value="NAD(P)-binding Rossmann-like Domain"/>
    <property type="match status" value="4"/>
</dbReference>
<evidence type="ECO:0000313" key="11">
    <source>
        <dbReference type="Proteomes" id="UP001432161"/>
    </source>
</evidence>
<dbReference type="PANTHER" id="PTHR10160">
    <property type="entry name" value="NAD(P) TRANSHYDROGENASE"/>
    <property type="match status" value="1"/>
</dbReference>
<accession>A0ABZ1UVM2</accession>
<protein>
    <recommendedName>
        <fullName evidence="2">proton-translocating NAD(P)(+) transhydrogenase</fullName>
        <ecNumber evidence="2">7.1.1.1</ecNumber>
    </recommendedName>
</protein>
<dbReference type="SUPFAM" id="SSF51735">
    <property type="entry name" value="NAD(P)-binding Rossmann-fold domains"/>
    <property type="match status" value="1"/>
</dbReference>
<dbReference type="Pfam" id="PF01262">
    <property type="entry name" value="AlaDh_PNT_C"/>
    <property type="match status" value="1"/>
</dbReference>
<keyword evidence="4" id="KW-0521">NADP</keyword>
<dbReference type="InterPro" id="IPR007698">
    <property type="entry name" value="AlaDH/PNT_NAD(H)-bd"/>
</dbReference>
<proteinExistence type="predicted"/>
<reference evidence="10" key="1">
    <citation type="submission" date="2022-10" db="EMBL/GenBank/DDBJ databases">
        <title>The complete genomes of actinobacterial strains from the NBC collection.</title>
        <authorList>
            <person name="Joergensen T.S."/>
            <person name="Alvarez Arevalo M."/>
            <person name="Sterndorff E.B."/>
            <person name="Faurdal D."/>
            <person name="Vuksanovic O."/>
            <person name="Mourched A.-S."/>
            <person name="Charusanti P."/>
            <person name="Shaw S."/>
            <person name="Blin K."/>
            <person name="Weber T."/>
        </authorList>
    </citation>
    <scope>NUCLEOTIDE SEQUENCE</scope>
    <source>
        <strain evidence="10">NBC_00489</strain>
    </source>
</reference>
<dbReference type="InterPro" id="IPR036291">
    <property type="entry name" value="NAD(P)-bd_dom_sf"/>
</dbReference>
<evidence type="ECO:0000256" key="4">
    <source>
        <dbReference type="ARBA" id="ARBA00022857"/>
    </source>
</evidence>
<organism evidence="10 11">
    <name type="scientific">Streptomyces griseoaurantiacus</name>
    <dbReference type="NCBI Taxonomy" id="68213"/>
    <lineage>
        <taxon>Bacteria</taxon>
        <taxon>Bacillati</taxon>
        <taxon>Actinomycetota</taxon>
        <taxon>Actinomycetes</taxon>
        <taxon>Kitasatosporales</taxon>
        <taxon>Streptomycetaceae</taxon>
        <taxon>Streptomyces</taxon>
        <taxon>Streptomyces aurantiacus group</taxon>
    </lineage>
</organism>
<name>A0ABZ1UVM2_9ACTN</name>
<dbReference type="Pfam" id="PF05222">
    <property type="entry name" value="AlaDh_PNT_N"/>
    <property type="match status" value="1"/>
</dbReference>
<evidence type="ECO:0000256" key="5">
    <source>
        <dbReference type="ARBA" id="ARBA00022967"/>
    </source>
</evidence>
<dbReference type="SMART" id="SM01003">
    <property type="entry name" value="AlaDh_PNT_N"/>
    <property type="match status" value="1"/>
</dbReference>
<keyword evidence="11" id="KW-1185">Reference proteome</keyword>
<dbReference type="EMBL" id="CP108330">
    <property type="protein sequence ID" value="WUR36311.1"/>
    <property type="molecule type" value="Genomic_DNA"/>
</dbReference>
<dbReference type="EC" id="7.1.1.1" evidence="2"/>
<sequence>MASLTVGVCRERGPGDRLVAVLPASVRELRALGANVGVERGAGQGLGIADEAYLSAGADVVPREEILTGTDIVVALRPPGPVAGSGFRRGQVLVTLVTRLGSPLSAPFTARTWCDAGLTVFGPDLVPETEAGAAARPLDVTTSLEELAGYKAALLAADLLDRPLPAGGTPALPARAARAVVVGRGHGARRAERVLRALGAEVRPTDGPPSGLRHSDIVIASVRPGIPHRPRVLVTARALEAMRPGAVIVDMTAGEEGGSVEGVRPETVRRMGQGVTVVGGGRLAERLPRTASAACARHVLALIRRIAPAGKLDFDPAEPALSAVLVTHGGLMFQEHLWRSIVEQTAAAGVP</sequence>
<dbReference type="Proteomes" id="UP001432161">
    <property type="component" value="Chromosome"/>
</dbReference>
<keyword evidence="5" id="KW-1278">Translocase</keyword>
<evidence type="ECO:0000256" key="1">
    <source>
        <dbReference type="ARBA" id="ARBA00003943"/>
    </source>
</evidence>
<comment type="catalytic activity">
    <reaction evidence="7">
        <text>NAD(+) + NADPH + H(+)(in) = NADH + NADP(+) + H(+)(out)</text>
        <dbReference type="Rhea" id="RHEA:47992"/>
        <dbReference type="ChEBI" id="CHEBI:15378"/>
        <dbReference type="ChEBI" id="CHEBI:57540"/>
        <dbReference type="ChEBI" id="CHEBI:57783"/>
        <dbReference type="ChEBI" id="CHEBI:57945"/>
        <dbReference type="ChEBI" id="CHEBI:58349"/>
        <dbReference type="EC" id="7.1.1.1"/>
    </reaction>
</comment>
<evidence type="ECO:0000256" key="7">
    <source>
        <dbReference type="ARBA" id="ARBA00048202"/>
    </source>
</evidence>
<dbReference type="InterPro" id="IPR007886">
    <property type="entry name" value="AlaDH/PNT_N"/>
</dbReference>
<feature type="domain" description="Alanine dehydrogenase/pyridine nucleotide transhydrogenase NAD(H)-binding" evidence="8">
    <location>
        <begin position="157"/>
        <end position="279"/>
    </location>
</feature>
<evidence type="ECO:0000256" key="2">
    <source>
        <dbReference type="ARBA" id="ARBA00012943"/>
    </source>
</evidence>
<evidence type="ECO:0000259" key="8">
    <source>
        <dbReference type="SMART" id="SM01002"/>
    </source>
</evidence>
<gene>
    <name evidence="10" type="ORF">OHN36_03495</name>
</gene>
<keyword evidence="6" id="KW-0520">NAD</keyword>
<comment type="function">
    <text evidence="1">The transhydrogenation between NADH and NADP is coupled to respiration and ATP hydrolysis and functions as a proton pump across the membrane.</text>
</comment>
<evidence type="ECO:0000313" key="10">
    <source>
        <dbReference type="EMBL" id="WUR36311.1"/>
    </source>
</evidence>
<feature type="domain" description="Alanine dehydrogenase/pyridine nucleotide transhydrogenase N-terminal" evidence="9">
    <location>
        <begin position="7"/>
        <end position="148"/>
    </location>
</feature>
<dbReference type="SUPFAM" id="SSF52283">
    <property type="entry name" value="Formate/glycerate dehydrogenase catalytic domain-like"/>
    <property type="match status" value="1"/>
</dbReference>
<evidence type="ECO:0000256" key="6">
    <source>
        <dbReference type="ARBA" id="ARBA00023027"/>
    </source>
</evidence>
<evidence type="ECO:0000259" key="9">
    <source>
        <dbReference type="SMART" id="SM01003"/>
    </source>
</evidence>
<dbReference type="PANTHER" id="PTHR10160:SF19">
    <property type="entry name" value="PROTON-TRANSLOCATING NAD(P)(+) TRANSHYDROGENASE"/>
    <property type="match status" value="1"/>
</dbReference>
<keyword evidence="3" id="KW-0547">Nucleotide-binding</keyword>